<feature type="transmembrane region" description="Helical" evidence="6">
    <location>
        <begin position="40"/>
        <end position="60"/>
    </location>
</feature>
<evidence type="ECO:0000256" key="2">
    <source>
        <dbReference type="ARBA" id="ARBA00022475"/>
    </source>
</evidence>
<dbReference type="RefSeq" id="WP_042577544.1">
    <property type="nucleotide sequence ID" value="NZ_JXQQ01000009.1"/>
</dbReference>
<proteinExistence type="predicted"/>
<protein>
    <submittedName>
        <fullName evidence="7">ATP synthase subunit I</fullName>
    </submittedName>
</protein>
<feature type="transmembrane region" description="Helical" evidence="6">
    <location>
        <begin position="128"/>
        <end position="149"/>
    </location>
</feature>
<name>A0A0D0N2G4_VARPD</name>
<sequence>MKTIARQDTEVAEDLDAEFKPLTADEARELRAKNPSVSPWRVVAGQLVVGLVVALAIWGLTGRQNLGWSAAYGAIAVVIPAAVFARGLTGRFSSLNPGTAVFGFFLWEMVKMALSVAMLIAAPRLITALSWPAMLVGLVVTMKAAWLAVMFSPRRRQQRDE</sequence>
<dbReference type="OrthoDB" id="9154947at2"/>
<gene>
    <name evidence="7" type="ORF">RT97_04260</name>
</gene>
<keyword evidence="3 6" id="KW-0812">Transmembrane</keyword>
<keyword evidence="2" id="KW-1003">Cell membrane</keyword>
<feature type="transmembrane region" description="Helical" evidence="6">
    <location>
        <begin position="66"/>
        <end position="88"/>
    </location>
</feature>
<keyword evidence="5 6" id="KW-0472">Membrane</keyword>
<dbReference type="AlphaFoldDB" id="A0A0D0N2G4"/>
<evidence type="ECO:0000256" key="5">
    <source>
        <dbReference type="ARBA" id="ARBA00023136"/>
    </source>
</evidence>
<evidence type="ECO:0000313" key="8">
    <source>
        <dbReference type="Proteomes" id="UP000032067"/>
    </source>
</evidence>
<feature type="transmembrane region" description="Helical" evidence="6">
    <location>
        <begin position="100"/>
        <end position="122"/>
    </location>
</feature>
<comment type="caution">
    <text evidence="7">The sequence shown here is derived from an EMBL/GenBank/DDBJ whole genome shotgun (WGS) entry which is preliminary data.</text>
</comment>
<accession>A0A0D0N2G4</accession>
<dbReference type="Pfam" id="PF03899">
    <property type="entry name" value="ATP-synt_I"/>
    <property type="match status" value="1"/>
</dbReference>
<dbReference type="InterPro" id="IPR005598">
    <property type="entry name" value="ATP_synth_I"/>
</dbReference>
<keyword evidence="4 6" id="KW-1133">Transmembrane helix</keyword>
<evidence type="ECO:0000256" key="1">
    <source>
        <dbReference type="ARBA" id="ARBA00004651"/>
    </source>
</evidence>
<dbReference type="GO" id="GO:0005886">
    <property type="term" value="C:plasma membrane"/>
    <property type="evidence" value="ECO:0007669"/>
    <property type="project" value="UniProtKB-SubCell"/>
</dbReference>
<evidence type="ECO:0000256" key="6">
    <source>
        <dbReference type="SAM" id="Phobius"/>
    </source>
</evidence>
<reference evidence="7 8" key="1">
    <citation type="submission" date="2014-12" db="EMBL/GenBank/DDBJ databases">
        <title>16Stimator: statistical estimation of ribosomal gene copy numbers from draft genome assemblies.</title>
        <authorList>
            <person name="Perisin M.A."/>
            <person name="Vetter M."/>
            <person name="Gilbert J.A."/>
            <person name="Bergelson J."/>
        </authorList>
    </citation>
    <scope>NUCLEOTIDE SEQUENCE [LARGE SCALE GENOMIC DNA]</scope>
    <source>
        <strain evidence="7 8">MEDvA23</strain>
    </source>
</reference>
<comment type="subcellular location">
    <subcellularLocation>
        <location evidence="1">Cell membrane</location>
        <topology evidence="1">Multi-pass membrane protein</topology>
    </subcellularLocation>
</comment>
<evidence type="ECO:0000256" key="3">
    <source>
        <dbReference type="ARBA" id="ARBA00022692"/>
    </source>
</evidence>
<evidence type="ECO:0000313" key="7">
    <source>
        <dbReference type="EMBL" id="KIQ35540.1"/>
    </source>
</evidence>
<organism evidence="7 8">
    <name type="scientific">Variovorax paradoxus</name>
    <dbReference type="NCBI Taxonomy" id="34073"/>
    <lineage>
        <taxon>Bacteria</taxon>
        <taxon>Pseudomonadati</taxon>
        <taxon>Pseudomonadota</taxon>
        <taxon>Betaproteobacteria</taxon>
        <taxon>Burkholderiales</taxon>
        <taxon>Comamonadaceae</taxon>
        <taxon>Variovorax</taxon>
    </lineage>
</organism>
<dbReference type="EMBL" id="JXQQ01000009">
    <property type="protein sequence ID" value="KIQ35540.1"/>
    <property type="molecule type" value="Genomic_DNA"/>
</dbReference>
<evidence type="ECO:0000256" key="4">
    <source>
        <dbReference type="ARBA" id="ARBA00022989"/>
    </source>
</evidence>
<dbReference type="Proteomes" id="UP000032067">
    <property type="component" value="Unassembled WGS sequence"/>
</dbReference>